<comment type="similarity">
    <text evidence="2">Belongs to the peptidase S1 family. CLIP subfamily.</text>
</comment>
<evidence type="ECO:0000313" key="7">
    <source>
        <dbReference type="Proteomes" id="UP000053268"/>
    </source>
</evidence>
<evidence type="ECO:0000256" key="2">
    <source>
        <dbReference type="ARBA" id="ARBA00024195"/>
    </source>
</evidence>
<evidence type="ECO:0000256" key="1">
    <source>
        <dbReference type="ARBA" id="ARBA00023157"/>
    </source>
</evidence>
<sequence>MKSMVVFFALASVACGSLIPWAQPAHHAAVVLDPHGRPLETADVINARAIHLQAKALEGHGALLHGAVAPFAVAHSVVAAPAVVAAPPVVAAPAAVSHQSRVDVRTSPAIVTAHAAPVLAAHSAYAAPVWGHAAHGLAAHGHLLKKRSLGHLAYAAPLVAHAAPVLAAAPSAVSHQSRVDVVSSPAIVSHAVAAPVVAHSAVAPVVAHAVAPAAVSHQSRNMRWSLSSCLLLSITIAVVAADWSWGNEKNTEVQEQKEKFTELLEGEHLTVAQDKSLETNETVLDGIVDELINGKQGRSLGGFDEVYGDPTIKEALDSGDDTEARNLIKDRLCTLGLIQCEEGETQEKRTYVSPDDLIYAQPVDIKPIGKPVASIAIRGPPRAYGPPKPMPYPSRPQKLPPKRIGYGGNIRPGFSDKYGLSGSNYQFSQNSGVYNAHESNFVTKPPIYANEGPYAFENSKPTYNKVPANVQTGVKTDIVQQHVHHHYVHSDAEKDPKVIIKPVAIPVGSVGHLGSQNFAHESSDVITASGGDYSSITSGGFKPMTGNYPLYTKPVYEADTVYGSQYGHSNVNKGSANIASQSLPNQYANNVFDDQKYSNSLGSYASQNTEFYKKELNVGSANNLYNQGPATFGQSNQQNYQQNYQQSYHEPKAQGFDCVCVNYDQCPSQEIIGRRDDLYLPIDPRNKGSEITALTEEQLDNLNATVTSDLEVDAQQNQTTVKSISKREATTEKQDDTDKEAEPRVFGLAGYGGNGGNNNKQVQPTFGVSFGLPQPSHGGYPINPFNANPIYNPYGPALNGGGINLGLLSVNPLLAVQVTKNDYGEKIVKPFVNLHVTPNEHVVNKIGDLFHEKKLYLLNKHEHYHHHNPYDVYHNKPYAYPHHEYGPHHNYPAPIFSPHSPHYGGYYKTSPYNSPEPHVGNEDYYDDDNTNVNDDQVDYNYQNNGFYTPSFERSANVTADNHNSYANRYAYSRSLTVPSHRPGANRGGQSIRFPENRRKREVSLEKSIEERQGYFGRPSPQRCQQNQVCCRRPLRPQASNRGQYKGFELRVRLGEWDVNHDVEFYPYIERDVVSVHVHPTYYAGTLDNDLAILKLEHPVDWTKYPHISPACLPDKYTEYAGQRCWTTGWGKDAFGDYGKYQNILKEVDVPILAHGQCQQQLKQTRLGYNYELNPGFICAGGEEGKDACKGDGGGPLVCERSGTWQLVGVVSWGIGCGQPGVPGVYVKVAHYLDWISQVTGKFSNY</sequence>
<dbReference type="InterPro" id="IPR043504">
    <property type="entry name" value="Peptidase_S1_PA_chymotrypsin"/>
</dbReference>
<dbReference type="PANTHER" id="PTHR24258:SF142">
    <property type="entry name" value="PEPTIDASE S1 DOMAIN-CONTAINING PROTEIN"/>
    <property type="match status" value="1"/>
</dbReference>
<dbReference type="InterPro" id="IPR001314">
    <property type="entry name" value="Peptidase_S1A"/>
</dbReference>
<dbReference type="GO" id="GO:0004252">
    <property type="term" value="F:serine-type endopeptidase activity"/>
    <property type="evidence" value="ECO:0007669"/>
    <property type="project" value="InterPro"/>
</dbReference>
<keyword evidence="4" id="KW-0732">Signal</keyword>
<dbReference type="InterPro" id="IPR001254">
    <property type="entry name" value="Trypsin_dom"/>
</dbReference>
<gene>
    <name evidence="6" type="ORF">RR46_09346</name>
</gene>
<dbReference type="PROSITE" id="PS50240">
    <property type="entry name" value="TRYPSIN_DOM"/>
    <property type="match status" value="1"/>
</dbReference>
<feature type="signal peptide" evidence="4">
    <location>
        <begin position="1"/>
        <end position="16"/>
    </location>
</feature>
<evidence type="ECO:0000259" key="5">
    <source>
        <dbReference type="PROSITE" id="PS50240"/>
    </source>
</evidence>
<dbReference type="SUPFAM" id="SSF50494">
    <property type="entry name" value="Trypsin-like serine proteases"/>
    <property type="match status" value="1"/>
</dbReference>
<keyword evidence="7" id="KW-1185">Reference proteome</keyword>
<accession>A0A194PXF2</accession>
<dbReference type="FunFam" id="2.40.10.10:FF:000002">
    <property type="entry name" value="Transmembrane protease serine"/>
    <property type="match status" value="1"/>
</dbReference>
<feature type="region of interest" description="Disordered" evidence="3">
    <location>
        <begin position="716"/>
        <end position="742"/>
    </location>
</feature>
<dbReference type="Pfam" id="PF00089">
    <property type="entry name" value="Trypsin"/>
    <property type="match status" value="1"/>
</dbReference>
<feature type="compositionally biased region" description="Pro residues" evidence="3">
    <location>
        <begin position="383"/>
        <end position="394"/>
    </location>
</feature>
<reference evidence="6 7" key="1">
    <citation type="journal article" date="2015" name="Nat. Commun.">
        <title>Outbred genome sequencing and CRISPR/Cas9 gene editing in butterflies.</title>
        <authorList>
            <person name="Li X."/>
            <person name="Fan D."/>
            <person name="Zhang W."/>
            <person name="Liu G."/>
            <person name="Zhang L."/>
            <person name="Zhao L."/>
            <person name="Fang X."/>
            <person name="Chen L."/>
            <person name="Dong Y."/>
            <person name="Chen Y."/>
            <person name="Ding Y."/>
            <person name="Zhao R."/>
            <person name="Feng M."/>
            <person name="Zhu Y."/>
            <person name="Feng Y."/>
            <person name="Jiang X."/>
            <person name="Zhu D."/>
            <person name="Xiang H."/>
            <person name="Feng X."/>
            <person name="Li S."/>
            <person name="Wang J."/>
            <person name="Zhang G."/>
            <person name="Kronforst M.R."/>
            <person name="Wang W."/>
        </authorList>
    </citation>
    <scope>NUCLEOTIDE SEQUENCE [LARGE SCALE GENOMIC DNA]</scope>
    <source>
        <strain evidence="6">Ya'a_city_454_Px</strain>
        <tissue evidence="6">Whole body</tissue>
    </source>
</reference>
<dbReference type="SMART" id="SM00020">
    <property type="entry name" value="Tryp_SPc"/>
    <property type="match status" value="1"/>
</dbReference>
<dbReference type="EMBL" id="KQ459590">
    <property type="protein sequence ID" value="KPI97439.1"/>
    <property type="molecule type" value="Genomic_DNA"/>
</dbReference>
<dbReference type="CDD" id="cd00190">
    <property type="entry name" value="Tryp_SPc"/>
    <property type="match status" value="1"/>
</dbReference>
<feature type="region of interest" description="Disordered" evidence="3">
    <location>
        <begin position="379"/>
        <end position="399"/>
    </location>
</feature>
<dbReference type="PANTHER" id="PTHR24258">
    <property type="entry name" value="SERINE PROTEASE-RELATED"/>
    <property type="match status" value="1"/>
</dbReference>
<proteinExistence type="inferred from homology"/>
<dbReference type="GO" id="GO:0006508">
    <property type="term" value="P:proteolysis"/>
    <property type="evidence" value="ECO:0007669"/>
    <property type="project" value="InterPro"/>
</dbReference>
<organism evidence="6 7">
    <name type="scientific">Papilio xuthus</name>
    <name type="common">Asian swallowtail butterfly</name>
    <dbReference type="NCBI Taxonomy" id="66420"/>
    <lineage>
        <taxon>Eukaryota</taxon>
        <taxon>Metazoa</taxon>
        <taxon>Ecdysozoa</taxon>
        <taxon>Arthropoda</taxon>
        <taxon>Hexapoda</taxon>
        <taxon>Insecta</taxon>
        <taxon>Pterygota</taxon>
        <taxon>Neoptera</taxon>
        <taxon>Endopterygota</taxon>
        <taxon>Lepidoptera</taxon>
        <taxon>Glossata</taxon>
        <taxon>Ditrysia</taxon>
        <taxon>Papilionoidea</taxon>
        <taxon>Papilionidae</taxon>
        <taxon>Papilioninae</taxon>
        <taxon>Papilio</taxon>
    </lineage>
</organism>
<evidence type="ECO:0000256" key="3">
    <source>
        <dbReference type="SAM" id="MobiDB-lite"/>
    </source>
</evidence>
<dbReference type="PROSITE" id="PS51257">
    <property type="entry name" value="PROKAR_LIPOPROTEIN"/>
    <property type="match status" value="1"/>
</dbReference>
<dbReference type="AlphaFoldDB" id="A0A194PXF2"/>
<evidence type="ECO:0000256" key="4">
    <source>
        <dbReference type="SAM" id="SignalP"/>
    </source>
</evidence>
<feature type="domain" description="Peptidase S1" evidence="5">
    <location>
        <begin position="1019"/>
        <end position="1240"/>
    </location>
</feature>
<protein>
    <submittedName>
        <fullName evidence="6">Serine proteinase stubble</fullName>
    </submittedName>
</protein>
<dbReference type="Gene3D" id="2.40.10.10">
    <property type="entry name" value="Trypsin-like serine proteases"/>
    <property type="match status" value="1"/>
</dbReference>
<name>A0A194PXF2_PAPXU</name>
<keyword evidence="1" id="KW-1015">Disulfide bond</keyword>
<dbReference type="Proteomes" id="UP000053268">
    <property type="component" value="Unassembled WGS sequence"/>
</dbReference>
<dbReference type="PRINTS" id="PR00722">
    <property type="entry name" value="CHYMOTRYPSIN"/>
</dbReference>
<feature type="compositionally biased region" description="Basic and acidic residues" evidence="3">
    <location>
        <begin position="725"/>
        <end position="742"/>
    </location>
</feature>
<dbReference type="STRING" id="66420.A0A194PXF2"/>
<evidence type="ECO:0000313" key="6">
    <source>
        <dbReference type="EMBL" id="KPI97439.1"/>
    </source>
</evidence>
<dbReference type="InterPro" id="IPR009003">
    <property type="entry name" value="Peptidase_S1_PA"/>
</dbReference>
<feature type="chain" id="PRO_5008263791" evidence="4">
    <location>
        <begin position="17"/>
        <end position="1245"/>
    </location>
</feature>